<dbReference type="Gene3D" id="3.40.50.1970">
    <property type="match status" value="1"/>
</dbReference>
<feature type="domain" description="3-dehydroquinate synthase C-terminal" evidence="4">
    <location>
        <begin position="190"/>
        <end position="296"/>
    </location>
</feature>
<dbReference type="InterPro" id="IPR056179">
    <property type="entry name" value="DHQS_C"/>
</dbReference>
<accession>A0A1M5UQE4</accession>
<dbReference type="SUPFAM" id="SSF56796">
    <property type="entry name" value="Dehydroquinate synthase-like"/>
    <property type="match status" value="1"/>
</dbReference>
<evidence type="ECO:0000256" key="1">
    <source>
        <dbReference type="ARBA" id="ARBA00001941"/>
    </source>
</evidence>
<evidence type="ECO:0000313" key="5">
    <source>
        <dbReference type="EMBL" id="SHH65302.1"/>
    </source>
</evidence>
<keyword evidence="3" id="KW-0520">NAD</keyword>
<name>A0A1M5UQE4_9BRAD</name>
<evidence type="ECO:0000256" key="2">
    <source>
        <dbReference type="ARBA" id="ARBA00022723"/>
    </source>
</evidence>
<sequence>MQKAKKLKEYYARLPNIERARHAAIEYAVDPSHEELAAILGSAPQIFADEGVLGSAFASELKNIPGAQIIPLKAGEALKSAGFVKQILGTIDQRGSGNLIIFGGGTIINLINYAVATFREAGTESRFSRKLIILPTNSMSIADVAYGSLGLLNDDDNNLKNAKRKVIDPDMIILCEAVLAGGDDQMQKEGLVETLKHCLLQDRQTVSAVLEVLGSPTYDYRQVFDLAAWGLKLKADVVASAHANPGTNVELAKNYGHLHATVIEESYEFGALHGDCVIIGLIIDLKLAGEYGLARDLKDSLNGKLRDRIAAVMNKLPIAELDAFYGRARRFRRTDGLFDVIELPEHGDYQLFDDFSGFRTAAVDLQSIKGELQSLRCALCSVNQNKVE</sequence>
<reference evidence="5" key="1">
    <citation type="submission" date="2016-11" db="EMBL/GenBank/DDBJ databases">
        <authorList>
            <person name="Jaros S."/>
            <person name="Januszkiewicz K."/>
            <person name="Wedrychowicz H."/>
        </authorList>
    </citation>
    <scope>NUCLEOTIDE SEQUENCE [LARGE SCALE GENOMIC DNA]</scope>
    <source>
        <strain evidence="5">GAS242</strain>
    </source>
</reference>
<dbReference type="RefSeq" id="WP_079572018.1">
    <property type="nucleotide sequence ID" value="NZ_LT670818.1"/>
</dbReference>
<evidence type="ECO:0000259" key="4">
    <source>
        <dbReference type="Pfam" id="PF24621"/>
    </source>
</evidence>
<dbReference type="GO" id="GO:0046872">
    <property type="term" value="F:metal ion binding"/>
    <property type="evidence" value="ECO:0007669"/>
    <property type="project" value="UniProtKB-KW"/>
</dbReference>
<keyword evidence="2" id="KW-0479">Metal-binding</keyword>
<evidence type="ECO:0000256" key="3">
    <source>
        <dbReference type="ARBA" id="ARBA00023027"/>
    </source>
</evidence>
<dbReference type="Gene3D" id="1.20.1090.10">
    <property type="entry name" value="Dehydroquinate synthase-like - alpha domain"/>
    <property type="match status" value="1"/>
</dbReference>
<dbReference type="EMBL" id="LT670818">
    <property type="protein sequence ID" value="SHH65302.1"/>
    <property type="molecule type" value="Genomic_DNA"/>
</dbReference>
<comment type="cofactor">
    <cofactor evidence="1">
        <name>Co(2+)</name>
        <dbReference type="ChEBI" id="CHEBI:48828"/>
    </cofactor>
</comment>
<dbReference type="GO" id="GO:0003856">
    <property type="term" value="F:3-dehydroquinate synthase activity"/>
    <property type="evidence" value="ECO:0007669"/>
    <property type="project" value="TreeGrafter"/>
</dbReference>
<dbReference type="PANTHER" id="PTHR43622">
    <property type="entry name" value="3-DEHYDROQUINATE SYNTHASE"/>
    <property type="match status" value="1"/>
</dbReference>
<dbReference type="InterPro" id="IPR050071">
    <property type="entry name" value="Dehydroquinate_synthase"/>
</dbReference>
<dbReference type="AlphaFoldDB" id="A0A1M5UQE4"/>
<dbReference type="Proteomes" id="UP000190675">
    <property type="component" value="Chromosome I"/>
</dbReference>
<organism evidence="5">
    <name type="scientific">Bradyrhizobium erythrophlei</name>
    <dbReference type="NCBI Taxonomy" id="1437360"/>
    <lineage>
        <taxon>Bacteria</taxon>
        <taxon>Pseudomonadati</taxon>
        <taxon>Pseudomonadota</taxon>
        <taxon>Alphaproteobacteria</taxon>
        <taxon>Hyphomicrobiales</taxon>
        <taxon>Nitrobacteraceae</taxon>
        <taxon>Bradyrhizobium</taxon>
    </lineage>
</organism>
<gene>
    <name evidence="5" type="ORF">SAMN05444169_8587</name>
</gene>
<dbReference type="PANTHER" id="PTHR43622:SF1">
    <property type="entry name" value="3-DEHYDROQUINATE SYNTHASE"/>
    <property type="match status" value="1"/>
</dbReference>
<proteinExistence type="predicted"/>
<dbReference type="Pfam" id="PF24621">
    <property type="entry name" value="DHQS_C"/>
    <property type="match status" value="1"/>
</dbReference>
<protein>
    <submittedName>
        <fullName evidence="5">3-dehydroquinate synthase</fullName>
    </submittedName>
</protein>